<keyword evidence="1 5" id="KW-0732">Signal</keyword>
<dbReference type="PROSITE" id="PS50240">
    <property type="entry name" value="TRYPSIN_DOM"/>
    <property type="match status" value="1"/>
</dbReference>
<accession>A0A3R6Y7D3</accession>
<dbReference type="SUPFAM" id="SSF50494">
    <property type="entry name" value="Trypsin-like serine proteases"/>
    <property type="match status" value="1"/>
</dbReference>
<comment type="caution">
    <text evidence="7">The sequence shown here is derived from an EMBL/GenBank/DDBJ whole genome shotgun (WGS) entry which is preliminary data.</text>
</comment>
<dbReference type="InterPro" id="IPR009003">
    <property type="entry name" value="Peptidase_S1_PA"/>
</dbReference>
<evidence type="ECO:0000256" key="5">
    <source>
        <dbReference type="SAM" id="SignalP"/>
    </source>
</evidence>
<dbReference type="VEuPathDB" id="FungiDB:H310_13493"/>
<dbReference type="AlphaFoldDB" id="A0A3R6Y7D3"/>
<dbReference type="SMART" id="SM00020">
    <property type="entry name" value="Tryp_SPc"/>
    <property type="match status" value="1"/>
</dbReference>
<dbReference type="InterPro" id="IPR001254">
    <property type="entry name" value="Trypsin_dom"/>
</dbReference>
<evidence type="ECO:0000259" key="6">
    <source>
        <dbReference type="PROSITE" id="PS50240"/>
    </source>
</evidence>
<dbReference type="InterPro" id="IPR043504">
    <property type="entry name" value="Peptidase_S1_PA_chymotrypsin"/>
</dbReference>
<dbReference type="GO" id="GO:0006508">
    <property type="term" value="P:proteolysis"/>
    <property type="evidence" value="ECO:0007669"/>
    <property type="project" value="InterPro"/>
</dbReference>
<dbReference type="Pfam" id="PF00089">
    <property type="entry name" value="Trypsin"/>
    <property type="match status" value="1"/>
</dbReference>
<keyword evidence="2" id="KW-0843">Virulence</keyword>
<evidence type="ECO:0000256" key="3">
    <source>
        <dbReference type="ARBA" id="ARBA00023157"/>
    </source>
</evidence>
<dbReference type="PANTHER" id="PTHR24276">
    <property type="entry name" value="POLYSERASE-RELATED"/>
    <property type="match status" value="1"/>
</dbReference>
<evidence type="ECO:0000256" key="1">
    <source>
        <dbReference type="ARBA" id="ARBA00022729"/>
    </source>
</evidence>
<sequence length="247" mass="27202">MHFSTLRIVLMLFRTCVLLGTMTTHAVVRSYSAPVQSAEAAPYMCQLRSMSIEPMKCQGVLVDTHAALFTRRCMAYFEKGDKVVVGPARVDGGLDDGDWIPVVWISIHETLDFAMALLDRPAKVAPVGILWDDLKPGAIATMRGWNPFNGDNASKIVLETSVQIMTNDQCTAKFNHSIANEVVCGDNDWFPDCASYVFGSLFANIGGNDFLVGIQSGFWCNSRPAFQIFSRLSAGRGFIEQFLCLAK</sequence>
<keyword evidence="3" id="KW-1015">Disulfide bond</keyword>
<dbReference type="Gene3D" id="2.40.10.10">
    <property type="entry name" value="Trypsin-like serine proteases"/>
    <property type="match status" value="1"/>
</dbReference>
<reference evidence="7 8" key="1">
    <citation type="submission" date="2018-08" db="EMBL/GenBank/DDBJ databases">
        <title>Aphanomyces genome sequencing and annotation.</title>
        <authorList>
            <person name="Minardi D."/>
            <person name="Oidtmann B."/>
            <person name="Van Der Giezen M."/>
            <person name="Studholme D.J."/>
        </authorList>
    </citation>
    <scope>NUCLEOTIDE SEQUENCE [LARGE SCALE GENOMIC DNA]</scope>
    <source>
        <strain evidence="7 8">NJM0002</strain>
    </source>
</reference>
<feature type="signal peptide" evidence="5">
    <location>
        <begin position="1"/>
        <end position="26"/>
    </location>
</feature>
<evidence type="ECO:0000256" key="2">
    <source>
        <dbReference type="ARBA" id="ARBA00023026"/>
    </source>
</evidence>
<dbReference type="GO" id="GO:0004252">
    <property type="term" value="F:serine-type endopeptidase activity"/>
    <property type="evidence" value="ECO:0007669"/>
    <property type="project" value="InterPro"/>
</dbReference>
<evidence type="ECO:0000256" key="4">
    <source>
        <dbReference type="ARBA" id="ARBA00023180"/>
    </source>
</evidence>
<protein>
    <recommendedName>
        <fullName evidence="6">Peptidase S1 domain-containing protein</fullName>
    </recommendedName>
</protein>
<organism evidence="7 8">
    <name type="scientific">Aphanomyces invadans</name>
    <dbReference type="NCBI Taxonomy" id="157072"/>
    <lineage>
        <taxon>Eukaryota</taxon>
        <taxon>Sar</taxon>
        <taxon>Stramenopiles</taxon>
        <taxon>Oomycota</taxon>
        <taxon>Saprolegniomycetes</taxon>
        <taxon>Saprolegniales</taxon>
        <taxon>Verrucalvaceae</taxon>
        <taxon>Aphanomyces</taxon>
    </lineage>
</organism>
<dbReference type="Proteomes" id="UP000285060">
    <property type="component" value="Unassembled WGS sequence"/>
</dbReference>
<evidence type="ECO:0000313" key="7">
    <source>
        <dbReference type="EMBL" id="RHY28648.1"/>
    </source>
</evidence>
<feature type="domain" description="Peptidase S1" evidence="6">
    <location>
        <begin position="17"/>
        <end position="244"/>
    </location>
</feature>
<dbReference type="EMBL" id="QUSY01000551">
    <property type="protein sequence ID" value="RHY28648.1"/>
    <property type="molecule type" value="Genomic_DNA"/>
</dbReference>
<dbReference type="InterPro" id="IPR050430">
    <property type="entry name" value="Peptidase_S1"/>
</dbReference>
<dbReference type="PANTHER" id="PTHR24276:SF98">
    <property type="entry name" value="FI18310P1-RELATED"/>
    <property type="match status" value="1"/>
</dbReference>
<evidence type="ECO:0000313" key="8">
    <source>
        <dbReference type="Proteomes" id="UP000285060"/>
    </source>
</evidence>
<keyword evidence="8" id="KW-1185">Reference proteome</keyword>
<gene>
    <name evidence="7" type="ORF">DYB32_005803</name>
</gene>
<name>A0A3R6Y7D3_9STRA</name>
<feature type="chain" id="PRO_5018616176" description="Peptidase S1 domain-containing protein" evidence="5">
    <location>
        <begin position="27"/>
        <end position="247"/>
    </location>
</feature>
<keyword evidence="4" id="KW-0325">Glycoprotein</keyword>
<proteinExistence type="predicted"/>